<dbReference type="EMBL" id="JAOL01000133">
    <property type="protein sequence ID" value="EUA88772.1"/>
    <property type="molecule type" value="Genomic_DNA"/>
</dbReference>
<accession>A0ABN0QVU8</accession>
<evidence type="ECO:0000313" key="1">
    <source>
        <dbReference type="EMBL" id="EUA88772.1"/>
    </source>
</evidence>
<organism evidence="1 2">
    <name type="scientific">Mycobacterium ulcerans str. Harvey</name>
    <dbReference type="NCBI Taxonomy" id="1299332"/>
    <lineage>
        <taxon>Bacteria</taxon>
        <taxon>Bacillati</taxon>
        <taxon>Actinomycetota</taxon>
        <taxon>Actinomycetes</taxon>
        <taxon>Mycobacteriales</taxon>
        <taxon>Mycobacteriaceae</taxon>
        <taxon>Mycobacterium</taxon>
        <taxon>Mycobacterium ulcerans group</taxon>
    </lineage>
</organism>
<evidence type="ECO:0000313" key="2">
    <source>
        <dbReference type="Proteomes" id="UP000020681"/>
    </source>
</evidence>
<keyword evidence="2" id="KW-1185">Reference proteome</keyword>
<dbReference type="Proteomes" id="UP000020681">
    <property type="component" value="Unassembled WGS sequence"/>
</dbReference>
<sequence length="67" mass="7256">MTAAADEHVGAEQLSTLPDASLEVRIRLLRDRIHQGWILTALWVIDTGVTAATLEHTRPEPASPVSA</sequence>
<comment type="caution">
    <text evidence="1">The sequence shown here is derived from an EMBL/GenBank/DDBJ whole genome shotgun (WGS) entry which is preliminary data.</text>
</comment>
<proteinExistence type="predicted"/>
<gene>
    <name evidence="1" type="ORF">I551_4694</name>
</gene>
<name>A0ABN0QVU8_MYCUL</name>
<reference evidence="1 2" key="1">
    <citation type="submission" date="2014-01" db="EMBL/GenBank/DDBJ databases">
        <authorList>
            <person name="Dobos K."/>
            <person name="Lenaerts A."/>
            <person name="Ordway D."/>
            <person name="DeGroote M.A."/>
            <person name="Parker T."/>
            <person name="Sizemore C."/>
            <person name="Tallon L.J."/>
            <person name="Sadzewicz L.K."/>
            <person name="Sengamalay N."/>
            <person name="Fraser C.M."/>
            <person name="Hine E."/>
            <person name="Shefchek K.A."/>
            <person name="Das S.P."/>
            <person name="Tettelin H."/>
        </authorList>
    </citation>
    <scope>NUCLEOTIDE SEQUENCE [LARGE SCALE GENOMIC DNA]</scope>
    <source>
        <strain evidence="1 2">Harvey</strain>
    </source>
</reference>
<protein>
    <submittedName>
        <fullName evidence="1">Uncharacterized protein</fullName>
    </submittedName>
</protein>